<dbReference type="Gene3D" id="3.10.20.560">
    <property type="entry name" value="Phenol hydroxylase"/>
    <property type="match status" value="1"/>
</dbReference>
<dbReference type="Proteomes" id="UP000199086">
    <property type="component" value="Unassembled WGS sequence"/>
</dbReference>
<reference evidence="1 2" key="1">
    <citation type="submission" date="2016-06" db="EMBL/GenBank/DDBJ databases">
        <authorList>
            <person name="Olsen C.W."/>
            <person name="Carey S."/>
            <person name="Hinshaw L."/>
            <person name="Karasin A.I."/>
        </authorList>
    </citation>
    <scope>NUCLEOTIDE SEQUENCE [LARGE SCALE GENOMIC DNA]</scope>
    <source>
        <strain evidence="1 2">LZ-22</strain>
    </source>
</reference>
<accession>A0A1G6GET2</accession>
<proteinExistence type="predicted"/>
<dbReference type="RefSeq" id="WP_092606536.1">
    <property type="nucleotide sequence ID" value="NZ_FMYF01000002.1"/>
</dbReference>
<evidence type="ECO:0000313" key="2">
    <source>
        <dbReference type="Proteomes" id="UP000199086"/>
    </source>
</evidence>
<sequence length="108" mass="12450">MPTLALYDYTVHPSRSAQELYGDDMLVNIWQKDDNFFACPCAVRVPKAMTWQDFYQTQFLPYVSASPRTTGDETYAWHLDDAPFTPEDSKTLDELGVHHKHTLGFFKA</sequence>
<keyword evidence="2" id="KW-1185">Reference proteome</keyword>
<dbReference type="EMBL" id="FMYF01000002">
    <property type="protein sequence ID" value="SDB80487.1"/>
    <property type="molecule type" value="Genomic_DNA"/>
</dbReference>
<dbReference type="OrthoDB" id="9806186at2"/>
<dbReference type="AlphaFoldDB" id="A0A1G6GET2"/>
<protein>
    <submittedName>
        <fullName evidence="1">Phenol hydroxylase P4 protein</fullName>
    </submittedName>
</protein>
<organism evidence="1 2">
    <name type="scientific">Raineyella antarctica</name>
    <dbReference type="NCBI Taxonomy" id="1577474"/>
    <lineage>
        <taxon>Bacteria</taxon>
        <taxon>Bacillati</taxon>
        <taxon>Actinomycetota</taxon>
        <taxon>Actinomycetes</taxon>
        <taxon>Propionibacteriales</taxon>
        <taxon>Propionibacteriaceae</taxon>
        <taxon>Raineyella</taxon>
    </lineage>
</organism>
<dbReference type="STRING" id="1577474.GA0111570_102277"/>
<gene>
    <name evidence="1" type="ORF">GA0111570_102277</name>
</gene>
<evidence type="ECO:0000313" key="1">
    <source>
        <dbReference type="EMBL" id="SDB80487.1"/>
    </source>
</evidence>
<name>A0A1G6GET2_9ACTN</name>
<dbReference type="InterPro" id="IPR043010">
    <property type="entry name" value="Phenol_hydroxylase_sf"/>
</dbReference>